<gene>
    <name evidence="1" type="ORF">BEE62_07655</name>
</gene>
<sequence length="156" mass="17697">MKISPEVLQAFGEAEHTVQAALQERRLTAVSVENRGGQKYVKVIAPWQIDYTAINDAQNVLRIENELPVYLELINPDHPIARYPIEVATSSAFFMLIVRTLRKYRLYRPRFGGPPDGLTVTVTVGEPFDWDRINAAQNELRDYARGCKPNCVTAHD</sequence>
<reference evidence="1" key="1">
    <citation type="submission" date="2016-11" db="EMBL/GenBank/DDBJ databases">
        <title>Draft Genome Sequence of Marinobacter hydrocarbonoclasticus strain STW2, a polyaromatic aromatic hydrocarbon degrading and denitrifying bacterium from rhizosphere of Seagrass Enhalus acodoides.</title>
        <authorList>
            <person name="Ling J."/>
            <person name="Dong J."/>
        </authorList>
    </citation>
    <scope>NUCLEOTIDE SEQUENCE [LARGE SCALE GENOMIC DNA]</scope>
    <source>
        <strain evidence="1">STW2</strain>
    </source>
</reference>
<organism evidence="1 2">
    <name type="scientific">Marinobacter nauticus</name>
    <name type="common">Marinobacter hydrocarbonoclasticus</name>
    <name type="synonym">Marinobacter aquaeolei</name>
    <dbReference type="NCBI Taxonomy" id="2743"/>
    <lineage>
        <taxon>Bacteria</taxon>
        <taxon>Pseudomonadati</taxon>
        <taxon>Pseudomonadota</taxon>
        <taxon>Gammaproteobacteria</taxon>
        <taxon>Pseudomonadales</taxon>
        <taxon>Marinobacteraceae</taxon>
        <taxon>Marinobacter</taxon>
    </lineage>
</organism>
<evidence type="ECO:0000313" key="2">
    <source>
        <dbReference type="Proteomes" id="UP000183986"/>
    </source>
</evidence>
<proteinExistence type="predicted"/>
<comment type="caution">
    <text evidence="1">The sequence shown here is derived from an EMBL/GenBank/DDBJ whole genome shotgun (WGS) entry which is preliminary data.</text>
</comment>
<dbReference type="Proteomes" id="UP000183986">
    <property type="component" value="Unassembled WGS sequence"/>
</dbReference>
<evidence type="ECO:0000313" key="1">
    <source>
        <dbReference type="EMBL" id="OJS99979.1"/>
    </source>
</evidence>
<protein>
    <submittedName>
        <fullName evidence="1">Uncharacterized protein</fullName>
    </submittedName>
</protein>
<name>A0A1M2UX91_MARNT</name>
<accession>A0A1M2UX91</accession>
<keyword evidence="2" id="KW-1185">Reference proteome</keyword>
<dbReference type="EMBL" id="MPKY01000001">
    <property type="protein sequence ID" value="OJS99979.1"/>
    <property type="molecule type" value="Genomic_DNA"/>
</dbReference>
<dbReference type="AlphaFoldDB" id="A0A1M2UX91"/>
<dbReference type="OrthoDB" id="9886699at2"/>
<dbReference type="RefSeq" id="WP_072676935.1">
    <property type="nucleotide sequence ID" value="NZ_MPKY01000001.1"/>
</dbReference>